<dbReference type="EMBL" id="BK015800">
    <property type="protein sequence ID" value="DAE25722.1"/>
    <property type="molecule type" value="Genomic_DNA"/>
</dbReference>
<name>A0A8S5R3K1_9CAUD</name>
<accession>A0A8S5R3K1</accession>
<sequence length="33" mass="3750">MTKRGFEPRIALLRTTTVPFRHSASEKSSGLFK</sequence>
<organism evidence="1">
    <name type="scientific">Siphoviridae sp. ctC6Q17</name>
    <dbReference type="NCBI Taxonomy" id="2827271"/>
    <lineage>
        <taxon>Viruses</taxon>
        <taxon>Duplodnaviria</taxon>
        <taxon>Heunggongvirae</taxon>
        <taxon>Uroviricota</taxon>
        <taxon>Caudoviricetes</taxon>
    </lineage>
</organism>
<proteinExistence type="predicted"/>
<reference evidence="1" key="1">
    <citation type="journal article" date="2021" name="Proc. Natl. Acad. Sci. U.S.A.">
        <title>A Catalog of Tens of Thousands of Viruses from Human Metagenomes Reveals Hidden Associations with Chronic Diseases.</title>
        <authorList>
            <person name="Tisza M.J."/>
            <person name="Buck C.B."/>
        </authorList>
    </citation>
    <scope>NUCLEOTIDE SEQUENCE</scope>
    <source>
        <strain evidence="1">CtC6Q17</strain>
    </source>
</reference>
<evidence type="ECO:0000313" key="1">
    <source>
        <dbReference type="EMBL" id="DAE25722.1"/>
    </source>
</evidence>
<protein>
    <submittedName>
        <fullName evidence="1">Uncharacterized protein</fullName>
    </submittedName>
</protein>